<reference evidence="8 9" key="1">
    <citation type="journal article" date="2011" name="PLoS Genet.">
        <title>Comparative genomic analysis of human fungal pathogens causing paracoccidioidomycosis.</title>
        <authorList>
            <person name="Desjardins C.A."/>
            <person name="Champion M.D."/>
            <person name="Holder J.W."/>
            <person name="Muszewska A."/>
            <person name="Goldberg J."/>
            <person name="Bailao A.M."/>
            <person name="Brigido M.M."/>
            <person name="Ferreira M.E."/>
            <person name="Garcia A.M."/>
            <person name="Grynberg M."/>
            <person name="Gujja S."/>
            <person name="Heiman D.I."/>
            <person name="Henn M.R."/>
            <person name="Kodira C.D."/>
            <person name="Leon-Narvaez H."/>
            <person name="Longo L.V."/>
            <person name="Ma L.J."/>
            <person name="Malavazi I."/>
            <person name="Matsuo A.L."/>
            <person name="Morais F.V."/>
            <person name="Pereira M."/>
            <person name="Rodriguez-Brito S."/>
            <person name="Sakthikumar S."/>
            <person name="Salem-Izacc S.M."/>
            <person name="Sykes S.M."/>
            <person name="Teixeira M.M."/>
            <person name="Vallejo M.C."/>
            <person name="Walter M.E."/>
            <person name="Yandava C."/>
            <person name="Young S."/>
            <person name="Zeng Q."/>
            <person name="Zucker J."/>
            <person name="Felipe M.S."/>
            <person name="Goldman G.H."/>
            <person name="Haas B.J."/>
            <person name="McEwen J.G."/>
            <person name="Nino-Vega G."/>
            <person name="Puccia R."/>
            <person name="San-Blas G."/>
            <person name="Soares C.M."/>
            <person name="Birren B.W."/>
            <person name="Cuomo C.A."/>
        </authorList>
    </citation>
    <scope>NUCLEOTIDE SEQUENCE [LARGE SCALE GENOMIC DNA]</scope>
    <source>
        <strain evidence="9">ATCC MYA-826 / Pb01</strain>
    </source>
</reference>
<dbReference type="GO" id="GO:0016705">
    <property type="term" value="F:oxidoreductase activity, acting on paired donors, with incorporation or reduction of molecular oxygen"/>
    <property type="evidence" value="ECO:0007669"/>
    <property type="project" value="InterPro"/>
</dbReference>
<evidence type="ECO:0000313" key="9">
    <source>
        <dbReference type="Proteomes" id="UP000002059"/>
    </source>
</evidence>
<dbReference type="AlphaFoldDB" id="C1GPF6"/>
<keyword evidence="9" id="KW-1185">Reference proteome</keyword>
<evidence type="ECO:0000256" key="4">
    <source>
        <dbReference type="ARBA" id="ARBA00022723"/>
    </source>
</evidence>
<dbReference type="InterPro" id="IPR036396">
    <property type="entry name" value="Cyt_P450_sf"/>
</dbReference>
<dbReference type="GeneID" id="9100949"/>
<protein>
    <recommendedName>
        <fullName evidence="10">Cytochrome P450</fullName>
    </recommendedName>
</protein>
<keyword evidence="5" id="KW-0560">Oxidoreductase</keyword>
<dbReference type="GO" id="GO:0020037">
    <property type="term" value="F:heme binding"/>
    <property type="evidence" value="ECO:0007669"/>
    <property type="project" value="InterPro"/>
</dbReference>
<dbReference type="Proteomes" id="UP000002059">
    <property type="component" value="Partially assembled WGS sequence"/>
</dbReference>
<keyword evidence="4" id="KW-0479">Metal-binding</keyword>
<dbReference type="VEuPathDB" id="FungiDB:PAAG_00401"/>
<dbReference type="EMBL" id="KN293992">
    <property type="protein sequence ID" value="EEH36078.2"/>
    <property type="molecule type" value="Genomic_DNA"/>
</dbReference>
<dbReference type="GO" id="GO:0004497">
    <property type="term" value="F:monooxygenase activity"/>
    <property type="evidence" value="ECO:0007669"/>
    <property type="project" value="UniProtKB-KW"/>
</dbReference>
<dbReference type="SUPFAM" id="SSF48264">
    <property type="entry name" value="Cytochrome P450"/>
    <property type="match status" value="1"/>
</dbReference>
<evidence type="ECO:0000256" key="5">
    <source>
        <dbReference type="ARBA" id="ARBA00023002"/>
    </source>
</evidence>
<dbReference type="CDD" id="cd11041">
    <property type="entry name" value="CYP503A1-like"/>
    <property type="match status" value="1"/>
</dbReference>
<dbReference type="PANTHER" id="PTHR46206">
    <property type="entry name" value="CYTOCHROME P450"/>
    <property type="match status" value="1"/>
</dbReference>
<dbReference type="GO" id="GO:0005506">
    <property type="term" value="F:iron ion binding"/>
    <property type="evidence" value="ECO:0007669"/>
    <property type="project" value="InterPro"/>
</dbReference>
<dbReference type="PANTHER" id="PTHR46206:SF2">
    <property type="entry name" value="CYTOCHROME P450 MONOOXYGENASE AUSG-RELATED"/>
    <property type="match status" value="1"/>
</dbReference>
<organism evidence="8 9">
    <name type="scientific">Paracoccidioides lutzii (strain ATCC MYA-826 / Pb01)</name>
    <name type="common">Paracoccidioides brasiliensis</name>
    <dbReference type="NCBI Taxonomy" id="502779"/>
    <lineage>
        <taxon>Eukaryota</taxon>
        <taxon>Fungi</taxon>
        <taxon>Dikarya</taxon>
        <taxon>Ascomycota</taxon>
        <taxon>Pezizomycotina</taxon>
        <taxon>Eurotiomycetes</taxon>
        <taxon>Eurotiomycetidae</taxon>
        <taxon>Onygenales</taxon>
        <taxon>Ajellomycetaceae</taxon>
        <taxon>Paracoccidioides</taxon>
    </lineage>
</organism>
<evidence type="ECO:0000313" key="8">
    <source>
        <dbReference type="EMBL" id="EEH36078.2"/>
    </source>
</evidence>
<comment type="cofactor">
    <cofactor evidence="1">
        <name>heme</name>
        <dbReference type="ChEBI" id="CHEBI:30413"/>
    </cofactor>
</comment>
<proteinExistence type="inferred from homology"/>
<gene>
    <name evidence="8" type="ORF">PAAG_00401</name>
</gene>
<name>C1GPF6_PARBA</name>
<evidence type="ECO:0000256" key="1">
    <source>
        <dbReference type="ARBA" id="ARBA00001971"/>
    </source>
</evidence>
<dbReference type="RefSeq" id="XP_015700340.1">
    <property type="nucleotide sequence ID" value="XM_015844005.1"/>
</dbReference>
<dbReference type="HOGENOM" id="CLU_472594_0_0_1"/>
<evidence type="ECO:0000256" key="3">
    <source>
        <dbReference type="ARBA" id="ARBA00022617"/>
    </source>
</evidence>
<evidence type="ECO:0000256" key="2">
    <source>
        <dbReference type="ARBA" id="ARBA00010617"/>
    </source>
</evidence>
<comment type="similarity">
    <text evidence="2">Belongs to the cytochrome P450 family.</text>
</comment>
<dbReference type="KEGG" id="pbl:PAAG_00401"/>
<evidence type="ECO:0008006" key="10">
    <source>
        <dbReference type="Google" id="ProtNLM"/>
    </source>
</evidence>
<evidence type="ECO:0000256" key="7">
    <source>
        <dbReference type="ARBA" id="ARBA00023033"/>
    </source>
</evidence>
<sequence>MSRRDDEQIFKEEDWMLALCSKCLKSSVGGQPFAIPAAVVKPHLASEVRFLTSLCWKSWRLQLATDAGGEEEPATQQLAFASAPIGALLMKPILLDRRYVYPSQLGWKQLGPSSAAGLDALSWPNFSNKDTVSEEASGWGTSTTQHVAADVISWPTFLCIDGQGSHANRRKPYETEQSVNPTVNGEYKPPPAPHALTQPLINTVVRFVLPVSFIHWPRYFIVSRIFAADFIQEVLFEKPSSPLINGKKPFEFRSANAAKRFMRNAASLIEEGFSKRFFALLLMMVPGSSSQLPYIDEIRNHPALNFNSAISKEFHADFPGFDTFKQGATACEIFQDAVRIKLTQSLGNVTGLLSSETALVLETQWTDNSYWHDIPLKTSILIMVAQLSSKVFLGEKIRRNPDWLRITISYTVDSFIAATALRQWLALTRRLVANFLPSCCKLRQEIEQARAIINPALEERRMAKLAAFSLTHSGREEIVQELRNEIVTVIQSQEGYIVLSGKTIVPKGSMVIVACNKMWDSNIYPKRARPPFDSYRFLKLRKTPGHETSAQLVSPSPEHLVFGFGKTCLPGTPLCSQ</sequence>
<dbReference type="eggNOG" id="ENOG502T3TQ">
    <property type="taxonomic scope" value="Eukaryota"/>
</dbReference>
<keyword evidence="3" id="KW-0349">Heme</keyword>
<keyword evidence="7" id="KW-0503">Monooxygenase</keyword>
<keyword evidence="6" id="KW-0408">Iron</keyword>
<accession>C1GPF6</accession>
<dbReference type="OrthoDB" id="1844152at2759"/>
<evidence type="ECO:0000256" key="6">
    <source>
        <dbReference type="ARBA" id="ARBA00023004"/>
    </source>
</evidence>